<dbReference type="EMBL" id="BK015334">
    <property type="protein sequence ID" value="DAE01859.1"/>
    <property type="molecule type" value="Genomic_DNA"/>
</dbReference>
<reference evidence="2" key="1">
    <citation type="journal article" date="2021" name="Proc. Natl. Acad. Sci. U.S.A.">
        <title>A Catalog of Tens of Thousands of Viruses from Human Metagenomes Reveals Hidden Associations with Chronic Diseases.</title>
        <authorList>
            <person name="Tisza M.J."/>
            <person name="Buck C.B."/>
        </authorList>
    </citation>
    <scope>NUCLEOTIDE SEQUENCE</scope>
    <source>
        <strain evidence="2">CtD8022</strain>
    </source>
</reference>
<sequence>MYRSKSNAIRHQPTRKAAELLARLLSAAPLHIEIDVQPAGIVSLNIRSREIVPGPSDTLKIVKQLLTALKIDNEPTEESKNETEKHPANTECRIKHLQSKRPARKSNGGRRLVYQRNSRTNQKRPERV</sequence>
<organism evidence="2">
    <name type="scientific">Myoviridae sp. ctD8022</name>
    <dbReference type="NCBI Taxonomy" id="2825056"/>
    <lineage>
        <taxon>Viruses</taxon>
        <taxon>Duplodnaviria</taxon>
        <taxon>Heunggongvirae</taxon>
        <taxon>Uroviricota</taxon>
        <taxon>Caudoviricetes</taxon>
    </lineage>
</organism>
<name>A0A8S5P602_9CAUD</name>
<accession>A0A8S5P602</accession>
<proteinExistence type="predicted"/>
<evidence type="ECO:0000313" key="2">
    <source>
        <dbReference type="EMBL" id="DAE01859.1"/>
    </source>
</evidence>
<feature type="region of interest" description="Disordered" evidence="1">
    <location>
        <begin position="72"/>
        <end position="128"/>
    </location>
</feature>
<protein>
    <submittedName>
        <fullName evidence="2">Uncharacterized protein</fullName>
    </submittedName>
</protein>
<feature type="compositionally biased region" description="Basic residues" evidence="1">
    <location>
        <begin position="95"/>
        <end position="108"/>
    </location>
</feature>
<feature type="compositionally biased region" description="Basic and acidic residues" evidence="1">
    <location>
        <begin position="72"/>
        <end position="94"/>
    </location>
</feature>
<evidence type="ECO:0000256" key="1">
    <source>
        <dbReference type="SAM" id="MobiDB-lite"/>
    </source>
</evidence>